<protein>
    <recommendedName>
        <fullName evidence="5">Tryptophan synthase alpha chain</fullName>
    </recommendedName>
</protein>
<keyword evidence="2" id="KW-0732">Signal</keyword>
<evidence type="ECO:0000256" key="1">
    <source>
        <dbReference type="SAM" id="MobiDB-lite"/>
    </source>
</evidence>
<evidence type="ECO:0000313" key="4">
    <source>
        <dbReference type="Proteomes" id="UP000034883"/>
    </source>
</evidence>
<gene>
    <name evidence="3" type="ORF">DB32_007298</name>
</gene>
<organism evidence="3 4">
    <name type="scientific">Sandaracinus amylolyticus</name>
    <dbReference type="NCBI Taxonomy" id="927083"/>
    <lineage>
        <taxon>Bacteria</taxon>
        <taxon>Pseudomonadati</taxon>
        <taxon>Myxococcota</taxon>
        <taxon>Polyangia</taxon>
        <taxon>Polyangiales</taxon>
        <taxon>Sandaracinaceae</taxon>
        <taxon>Sandaracinus</taxon>
    </lineage>
</organism>
<evidence type="ECO:0000313" key="3">
    <source>
        <dbReference type="EMBL" id="AKF10149.1"/>
    </source>
</evidence>
<dbReference type="OrthoDB" id="5377317at2"/>
<proteinExistence type="predicted"/>
<evidence type="ECO:0000256" key="2">
    <source>
        <dbReference type="SAM" id="SignalP"/>
    </source>
</evidence>
<name>A0A0F6SHB4_9BACT</name>
<sequence>MRSTHTAVLTLLLALIGGCTVGEPSESDAGSQADATSADSGAPDAGSIECGSRGDTVGEACGSSTECDDGCFCNGVEQCVSGACVRRDPPCVDELDCTGDLCDEATDTCDPAPDDAACADTNMCNGAEVCVPGVGCVPGPRLVCNDDDPCTIGTCDPVTGCAYVARDLDGDGHSDDRCGGDDCNDDPSVGASVHPGGTEVCDNGLDDDCNRVTDYYELACRATNDDCARAELLPGPGTYVRTTRGATNHYPLSCFAGGIDTVFRFHLDEPRDVSASLRLESTGTGALAIRAADRCADGPDVACGNAVATRALPAGDHVLVVRTSAAVTFTLSLSFDAPSAEENTDVCGPGTTDISGGGVFTGLFADVEDDYEIACNGGAPTRDVAYRLVLTETSDVRLSAETSTGAPVTTYLALTRDCDNELGAIGCATSGSPQLFRQSLAAGTYYVLIESASATALTWRLEATITPAAVREPGDACVAPLDVTNRSATVPISELSLDTGTGCGGDTAAFRDATFAFTTSEVQDVILTTDTGGPHYASVSPLCGDRAAETFCSSGSPRVTQRLLRVPAGTHYVTVATTQLTGDVTVSAMLAPATFPPANDECGGAIDLTDSVLSRADLTAASDDVLSCGGNGAVDTVHRLVLTQERAVTFVARRTGGSTEPLAIGVREAGTCTVRSSDASCGFGMPAVISTTLRAGTYFVVVEAPTAPGPYSLVAYLAEP</sequence>
<dbReference type="AlphaFoldDB" id="A0A0F6SHB4"/>
<feature type="chain" id="PRO_5002509851" description="Tryptophan synthase alpha chain" evidence="2">
    <location>
        <begin position="22"/>
        <end position="720"/>
    </location>
</feature>
<reference evidence="3 4" key="1">
    <citation type="submission" date="2015-03" db="EMBL/GenBank/DDBJ databases">
        <title>Genome assembly of Sandaracinus amylolyticus DSM 53668.</title>
        <authorList>
            <person name="Sharma G."/>
            <person name="Subramanian S."/>
        </authorList>
    </citation>
    <scope>NUCLEOTIDE SEQUENCE [LARGE SCALE GENOMIC DNA]</scope>
    <source>
        <strain evidence="3 4">DSM 53668</strain>
    </source>
</reference>
<dbReference type="RefSeq" id="WP_053237134.1">
    <property type="nucleotide sequence ID" value="NZ_CP011125.1"/>
</dbReference>
<dbReference type="PROSITE" id="PS51257">
    <property type="entry name" value="PROKAR_LIPOPROTEIN"/>
    <property type="match status" value="1"/>
</dbReference>
<feature type="compositionally biased region" description="Polar residues" evidence="1">
    <location>
        <begin position="28"/>
        <end position="39"/>
    </location>
</feature>
<dbReference type="STRING" id="927083.DB32_007298"/>
<dbReference type="KEGG" id="samy:DB32_007298"/>
<dbReference type="Proteomes" id="UP000034883">
    <property type="component" value="Chromosome"/>
</dbReference>
<evidence type="ECO:0008006" key="5">
    <source>
        <dbReference type="Google" id="ProtNLM"/>
    </source>
</evidence>
<feature type="region of interest" description="Disordered" evidence="1">
    <location>
        <begin position="25"/>
        <end position="46"/>
    </location>
</feature>
<accession>A0A0F6SHB4</accession>
<dbReference type="EMBL" id="CP011125">
    <property type="protein sequence ID" value="AKF10149.1"/>
    <property type="molecule type" value="Genomic_DNA"/>
</dbReference>
<feature type="signal peptide" evidence="2">
    <location>
        <begin position="1"/>
        <end position="21"/>
    </location>
</feature>
<keyword evidence="4" id="KW-1185">Reference proteome</keyword>